<evidence type="ECO:0000256" key="7">
    <source>
        <dbReference type="ARBA" id="ARBA00023196"/>
    </source>
</evidence>
<dbReference type="InterPro" id="IPR023632">
    <property type="entry name" value="ATP_synth_F1_gsu_CS"/>
</dbReference>
<dbReference type="Gene3D" id="3.40.1380.10">
    <property type="match status" value="1"/>
</dbReference>
<sequence>MAANGVFLRVAVFRPTSCPTVRNMATLKDISLRLRSVKNIQKITKSMKMVSAAKFGRAERELRPARVYGAGASALYEKVEITPSEADKTKPNNLIVVMSSDRGLCGGIHSNLVKAVKATLAEKGADNVKIVSCGDKARQLFLRTHADNLLMSFSEIGKRPPLFCEATFIAQEIIDSGFQFDLGEMYYNWFKSVVSYRTQTKPLVSFDSLNAASGEVLSSYDDLDSDVIKNYSEFSLASLLYYGMKEGACSEQSSRMTAMDSASKNAGEMIDKLTLTYNRTRQAVITKELIEIISGAAALD</sequence>
<dbReference type="InterPro" id="IPR000131">
    <property type="entry name" value="ATP_synth_F1_gsu"/>
</dbReference>
<keyword evidence="6" id="KW-0472">Membrane</keyword>
<keyword evidence="4 9" id="KW-0375">Hydrogen ion transport</keyword>
<keyword evidence="7 9" id="KW-0139">CF(1)</keyword>
<reference evidence="10 11" key="1">
    <citation type="submission" date="2022-05" db="EMBL/GenBank/DDBJ databases">
        <authorList>
            <consortium name="Genoscope - CEA"/>
            <person name="William W."/>
        </authorList>
    </citation>
    <scope>NUCLEOTIDE SEQUENCE [LARGE SCALE GENOMIC DNA]</scope>
</reference>
<comment type="subunit">
    <text evidence="9">F-type ATPases have 2 components, CF(1) - the catalytic core - and CF(0) - the membrane proton channel. CF(1) and CF(0) have multiple subunits.</text>
</comment>
<evidence type="ECO:0000256" key="3">
    <source>
        <dbReference type="ARBA" id="ARBA00022448"/>
    </source>
</evidence>
<protein>
    <recommendedName>
        <fullName evidence="9">ATP synthase subunit gamma</fullName>
    </recommendedName>
</protein>
<evidence type="ECO:0000256" key="4">
    <source>
        <dbReference type="ARBA" id="ARBA00022781"/>
    </source>
</evidence>
<dbReference type="Gene3D" id="1.10.287.80">
    <property type="entry name" value="ATP synthase, gamma subunit, helix hairpin domain"/>
    <property type="match status" value="1"/>
</dbReference>
<dbReference type="EMBL" id="CALNXK010000015">
    <property type="protein sequence ID" value="CAH3046853.1"/>
    <property type="molecule type" value="Genomic_DNA"/>
</dbReference>
<dbReference type="NCBIfam" id="TIGR01146">
    <property type="entry name" value="ATPsyn_F1gamma"/>
    <property type="match status" value="1"/>
</dbReference>
<gene>
    <name evidence="10" type="ORF">PLOB_00010090</name>
</gene>
<evidence type="ECO:0000256" key="1">
    <source>
        <dbReference type="ARBA" id="ARBA00004170"/>
    </source>
</evidence>
<evidence type="ECO:0000313" key="11">
    <source>
        <dbReference type="Proteomes" id="UP001159405"/>
    </source>
</evidence>
<dbReference type="Proteomes" id="UP001159405">
    <property type="component" value="Unassembled WGS sequence"/>
</dbReference>
<keyword evidence="5 9" id="KW-0406">Ion transport</keyword>
<name>A0ABN8NEV8_9CNID</name>
<dbReference type="PIRSF" id="PIRSF039089">
    <property type="entry name" value="ATP_synthase_gamma"/>
    <property type="match status" value="1"/>
</dbReference>
<evidence type="ECO:0000313" key="10">
    <source>
        <dbReference type="EMBL" id="CAH3046853.1"/>
    </source>
</evidence>
<keyword evidence="8 9" id="KW-0066">ATP synthesis</keyword>
<evidence type="ECO:0000256" key="5">
    <source>
        <dbReference type="ARBA" id="ARBA00023065"/>
    </source>
</evidence>
<dbReference type="Pfam" id="PF00231">
    <property type="entry name" value="ATP-synt"/>
    <property type="match status" value="1"/>
</dbReference>
<comment type="subcellular location">
    <subcellularLocation>
        <location evidence="1">Membrane</location>
        <topology evidence="1">Peripheral membrane protein</topology>
    </subcellularLocation>
</comment>
<keyword evidence="3 9" id="KW-0813">Transport</keyword>
<dbReference type="CDD" id="cd12151">
    <property type="entry name" value="F1-ATPase_gamma"/>
    <property type="match status" value="1"/>
</dbReference>
<evidence type="ECO:0000256" key="2">
    <source>
        <dbReference type="ARBA" id="ARBA00007681"/>
    </source>
</evidence>
<dbReference type="SUPFAM" id="SSF52943">
    <property type="entry name" value="ATP synthase (F1-ATPase), gamma subunit"/>
    <property type="match status" value="1"/>
</dbReference>
<dbReference type="PANTHER" id="PTHR11693">
    <property type="entry name" value="ATP SYNTHASE GAMMA CHAIN"/>
    <property type="match status" value="1"/>
</dbReference>
<comment type="similarity">
    <text evidence="2 9">Belongs to the ATPase gamma chain family.</text>
</comment>
<evidence type="ECO:0000256" key="9">
    <source>
        <dbReference type="RuleBase" id="RU004001"/>
    </source>
</evidence>
<keyword evidence="11" id="KW-1185">Reference proteome</keyword>
<dbReference type="PRINTS" id="PR00126">
    <property type="entry name" value="ATPASEGAMMA"/>
</dbReference>
<evidence type="ECO:0000256" key="8">
    <source>
        <dbReference type="ARBA" id="ARBA00023310"/>
    </source>
</evidence>
<accession>A0ABN8NEV8</accession>
<comment type="caution">
    <text evidence="10">The sequence shown here is derived from an EMBL/GenBank/DDBJ whole genome shotgun (WGS) entry which is preliminary data.</text>
</comment>
<proteinExistence type="inferred from homology"/>
<dbReference type="PANTHER" id="PTHR11693:SF22">
    <property type="entry name" value="ATP SYNTHASE SUBUNIT GAMMA, MITOCHONDRIAL"/>
    <property type="match status" value="1"/>
</dbReference>
<dbReference type="InterPro" id="IPR035968">
    <property type="entry name" value="ATP_synth_F1_ATPase_gsu"/>
</dbReference>
<organism evidence="10 11">
    <name type="scientific">Porites lobata</name>
    <dbReference type="NCBI Taxonomy" id="104759"/>
    <lineage>
        <taxon>Eukaryota</taxon>
        <taxon>Metazoa</taxon>
        <taxon>Cnidaria</taxon>
        <taxon>Anthozoa</taxon>
        <taxon>Hexacorallia</taxon>
        <taxon>Scleractinia</taxon>
        <taxon>Fungiina</taxon>
        <taxon>Poritidae</taxon>
        <taxon>Porites</taxon>
    </lineage>
</organism>
<evidence type="ECO:0000256" key="6">
    <source>
        <dbReference type="ARBA" id="ARBA00023136"/>
    </source>
</evidence>
<dbReference type="PROSITE" id="PS00153">
    <property type="entry name" value="ATPASE_GAMMA"/>
    <property type="match status" value="1"/>
</dbReference>